<protein>
    <recommendedName>
        <fullName evidence="4">Myb-like domain-containing protein</fullName>
    </recommendedName>
</protein>
<feature type="transmembrane region" description="Helical" evidence="1">
    <location>
        <begin position="7"/>
        <end position="24"/>
    </location>
</feature>
<keyword evidence="1" id="KW-0812">Transmembrane</keyword>
<evidence type="ECO:0000256" key="1">
    <source>
        <dbReference type="SAM" id="Phobius"/>
    </source>
</evidence>
<evidence type="ECO:0000313" key="2">
    <source>
        <dbReference type="EnsemblMetazoa" id="AAEL027220-PA"/>
    </source>
</evidence>
<dbReference type="AlphaFoldDB" id="A0A903VSK4"/>
<dbReference type="EnsemblMetazoa" id="AAEL027220-RA">
    <property type="protein sequence ID" value="AAEL027220-PA"/>
    <property type="gene ID" value="AAEL027220"/>
</dbReference>
<dbReference type="PANTHER" id="PTHR45125:SF3">
    <property type="entry name" value="NO-APICAL-MERISTEM-ASSOCIATED CARBOXY-TERMINAL DOMAIN PROTEIN"/>
    <property type="match status" value="1"/>
</dbReference>
<keyword evidence="1" id="KW-1133">Transmembrane helix</keyword>
<sequence>MTVPYEVFRWCGVLCFALWNLFFLRSEKSDMKEFLFQIFVRDLLQEFRQGFAPGIPLAMDLKRGKNFTTAEDEQICRSWLWVSKDSIKETDQQRNDFWTTVKNHVEKIMPSLSGRTADGLRQRFQHLSALVSKYSSCVSFVNKLNASGTSAEDRAQKARDMFLSDTKSKTFKIQSCYDILKDEPKYKMQEEVRHLKKRRHVNTSISKYISNEISNYVKG</sequence>
<evidence type="ECO:0008006" key="4">
    <source>
        <dbReference type="Google" id="ProtNLM"/>
    </source>
</evidence>
<keyword evidence="3" id="KW-1185">Reference proteome</keyword>
<evidence type="ECO:0000313" key="3">
    <source>
        <dbReference type="Proteomes" id="UP000008820"/>
    </source>
</evidence>
<accession>A0A903VSK4</accession>
<reference evidence="2" key="2">
    <citation type="submission" date="2022-10" db="UniProtKB">
        <authorList>
            <consortium name="EnsemblMetazoa"/>
        </authorList>
    </citation>
    <scope>IDENTIFICATION</scope>
    <source>
        <strain evidence="2">LVP_AGWG</strain>
    </source>
</reference>
<reference evidence="3" key="1">
    <citation type="submission" date="2017-06" db="EMBL/GenBank/DDBJ databases">
        <title>Aedes aegypti genome working group (AGWG) sequencing and assembly.</title>
        <authorList>
            <consortium name="Aedes aegypti Genome Working Group (AGWG)"/>
            <person name="Matthews B.J."/>
        </authorList>
    </citation>
    <scope>NUCLEOTIDE SEQUENCE [LARGE SCALE GENOMIC DNA]</scope>
    <source>
        <strain evidence="3">LVP_AGWG</strain>
    </source>
</reference>
<keyword evidence="1" id="KW-0472">Membrane</keyword>
<proteinExistence type="predicted"/>
<organism evidence="2 3">
    <name type="scientific">Aedes aegypti</name>
    <name type="common">Yellowfever mosquito</name>
    <name type="synonym">Culex aegypti</name>
    <dbReference type="NCBI Taxonomy" id="7159"/>
    <lineage>
        <taxon>Eukaryota</taxon>
        <taxon>Metazoa</taxon>
        <taxon>Ecdysozoa</taxon>
        <taxon>Arthropoda</taxon>
        <taxon>Hexapoda</taxon>
        <taxon>Insecta</taxon>
        <taxon>Pterygota</taxon>
        <taxon>Neoptera</taxon>
        <taxon>Endopterygota</taxon>
        <taxon>Diptera</taxon>
        <taxon>Nematocera</taxon>
        <taxon>Culicoidea</taxon>
        <taxon>Culicidae</taxon>
        <taxon>Culicinae</taxon>
        <taxon>Aedini</taxon>
        <taxon>Aedes</taxon>
        <taxon>Stegomyia</taxon>
    </lineage>
</organism>
<dbReference type="OrthoDB" id="7764975at2759"/>
<name>A0A903VSK4_AEDAE</name>
<dbReference type="Proteomes" id="UP000008820">
    <property type="component" value="Unassembled WGS sequence"/>
</dbReference>
<gene>
    <name evidence="2" type="primary">110681396</name>
</gene>
<dbReference type="PANTHER" id="PTHR45125">
    <property type="entry name" value="F21J9.4-RELATED"/>
    <property type="match status" value="1"/>
</dbReference>